<reference evidence="2 3" key="1">
    <citation type="submission" date="2024-04" db="EMBL/GenBank/DDBJ databases">
        <authorList>
            <consortium name="Genoscope - CEA"/>
            <person name="William W."/>
        </authorList>
    </citation>
    <scope>NUCLEOTIDE SEQUENCE [LARGE SCALE GENOMIC DNA]</scope>
</reference>
<dbReference type="Proteomes" id="UP001497497">
    <property type="component" value="Unassembled WGS sequence"/>
</dbReference>
<dbReference type="AlphaFoldDB" id="A0AAV2HR86"/>
<feature type="region of interest" description="Disordered" evidence="1">
    <location>
        <begin position="1"/>
        <end position="62"/>
    </location>
</feature>
<name>A0AAV2HR86_LYMST</name>
<feature type="non-terminal residue" evidence="2">
    <location>
        <position position="1"/>
    </location>
</feature>
<feature type="compositionally biased region" description="Basic and acidic residues" evidence="1">
    <location>
        <begin position="46"/>
        <end position="55"/>
    </location>
</feature>
<feature type="compositionally biased region" description="Basic and acidic residues" evidence="1">
    <location>
        <begin position="25"/>
        <end position="35"/>
    </location>
</feature>
<keyword evidence="3" id="KW-1185">Reference proteome</keyword>
<accession>A0AAV2HR86</accession>
<sequence>THPRSPPGGRGHHVRNLNTRQAMGLDDRGPDEHHARNLNTRQAMGSDDRGPDDARRPRRTRSAHVTYTRISEDTVRWDIDPPDTGLWSISTTGAETANITIMAV</sequence>
<evidence type="ECO:0000256" key="1">
    <source>
        <dbReference type="SAM" id="MobiDB-lite"/>
    </source>
</evidence>
<proteinExistence type="predicted"/>
<feature type="non-terminal residue" evidence="2">
    <location>
        <position position="104"/>
    </location>
</feature>
<dbReference type="EMBL" id="CAXITT010000219">
    <property type="protein sequence ID" value="CAL1536037.1"/>
    <property type="molecule type" value="Genomic_DNA"/>
</dbReference>
<organism evidence="2 3">
    <name type="scientific">Lymnaea stagnalis</name>
    <name type="common">Great pond snail</name>
    <name type="synonym">Helix stagnalis</name>
    <dbReference type="NCBI Taxonomy" id="6523"/>
    <lineage>
        <taxon>Eukaryota</taxon>
        <taxon>Metazoa</taxon>
        <taxon>Spiralia</taxon>
        <taxon>Lophotrochozoa</taxon>
        <taxon>Mollusca</taxon>
        <taxon>Gastropoda</taxon>
        <taxon>Heterobranchia</taxon>
        <taxon>Euthyneura</taxon>
        <taxon>Panpulmonata</taxon>
        <taxon>Hygrophila</taxon>
        <taxon>Lymnaeoidea</taxon>
        <taxon>Lymnaeidae</taxon>
        <taxon>Lymnaea</taxon>
    </lineage>
</organism>
<evidence type="ECO:0000313" key="3">
    <source>
        <dbReference type="Proteomes" id="UP001497497"/>
    </source>
</evidence>
<evidence type="ECO:0000313" key="2">
    <source>
        <dbReference type="EMBL" id="CAL1536037.1"/>
    </source>
</evidence>
<comment type="caution">
    <text evidence="2">The sequence shown here is derived from an EMBL/GenBank/DDBJ whole genome shotgun (WGS) entry which is preliminary data.</text>
</comment>
<protein>
    <submittedName>
        <fullName evidence="2">Uncharacterized protein</fullName>
    </submittedName>
</protein>
<gene>
    <name evidence="2" type="ORF">GSLYS_00009950001</name>
</gene>